<comment type="function">
    <text evidence="5">Modulates RecA activity.</text>
</comment>
<dbReference type="PANTHER" id="PTHR33602">
    <property type="entry name" value="REGULATORY PROTEIN RECX FAMILY PROTEIN"/>
    <property type="match status" value="1"/>
</dbReference>
<name>A0ABS3CCD9_9BACT</name>
<feature type="domain" description="RecX third three-helical" evidence="7">
    <location>
        <begin position="117"/>
        <end position="162"/>
    </location>
</feature>
<feature type="domain" description="RecX second three-helical" evidence="6">
    <location>
        <begin position="68"/>
        <end position="109"/>
    </location>
</feature>
<comment type="subcellular location">
    <subcellularLocation>
        <location evidence="1 5">Cytoplasm</location>
    </subcellularLocation>
</comment>
<dbReference type="Gene3D" id="1.10.10.10">
    <property type="entry name" value="Winged helix-like DNA-binding domain superfamily/Winged helix DNA-binding domain"/>
    <property type="match status" value="3"/>
</dbReference>
<evidence type="ECO:0000256" key="5">
    <source>
        <dbReference type="HAMAP-Rule" id="MF_01114"/>
    </source>
</evidence>
<keyword evidence="4 5" id="KW-0963">Cytoplasm</keyword>
<evidence type="ECO:0000259" key="8">
    <source>
        <dbReference type="Pfam" id="PF21982"/>
    </source>
</evidence>
<evidence type="ECO:0000256" key="2">
    <source>
        <dbReference type="ARBA" id="ARBA00009695"/>
    </source>
</evidence>
<dbReference type="InterPro" id="IPR053924">
    <property type="entry name" value="RecX_HTH_2nd"/>
</dbReference>
<proteinExistence type="inferred from homology"/>
<dbReference type="Pfam" id="PF21981">
    <property type="entry name" value="RecX_HTH3"/>
    <property type="match status" value="1"/>
</dbReference>
<dbReference type="EMBL" id="JAFKCU010000001">
    <property type="protein sequence ID" value="MBN7814783.1"/>
    <property type="molecule type" value="Genomic_DNA"/>
</dbReference>
<dbReference type="InterPro" id="IPR053926">
    <property type="entry name" value="RecX_HTH_1st"/>
</dbReference>
<dbReference type="RefSeq" id="WP_206585409.1">
    <property type="nucleotide sequence ID" value="NZ_JAFKCU010000001.1"/>
</dbReference>
<organism evidence="9 10">
    <name type="scientific">Algoriphagus pacificus</name>
    <dbReference type="NCBI Taxonomy" id="2811234"/>
    <lineage>
        <taxon>Bacteria</taxon>
        <taxon>Pseudomonadati</taxon>
        <taxon>Bacteroidota</taxon>
        <taxon>Cytophagia</taxon>
        <taxon>Cytophagales</taxon>
        <taxon>Cyclobacteriaceae</taxon>
        <taxon>Algoriphagus</taxon>
    </lineage>
</organism>
<comment type="caution">
    <text evidence="9">The sequence shown here is derived from an EMBL/GenBank/DDBJ whole genome shotgun (WGS) entry which is preliminary data.</text>
</comment>
<dbReference type="InterPro" id="IPR003783">
    <property type="entry name" value="Regulatory_RecX"/>
</dbReference>
<evidence type="ECO:0000256" key="1">
    <source>
        <dbReference type="ARBA" id="ARBA00004496"/>
    </source>
</evidence>
<reference evidence="9 10" key="1">
    <citation type="submission" date="2021-03" db="EMBL/GenBank/DDBJ databases">
        <title>novel species isolated from a fishpond in China.</title>
        <authorList>
            <person name="Lu H."/>
            <person name="Cai Z."/>
        </authorList>
    </citation>
    <scope>NUCLEOTIDE SEQUENCE [LARGE SCALE GENOMIC DNA]</scope>
    <source>
        <strain evidence="9 10">YJ13C</strain>
    </source>
</reference>
<evidence type="ECO:0000259" key="7">
    <source>
        <dbReference type="Pfam" id="PF21981"/>
    </source>
</evidence>
<dbReference type="Pfam" id="PF02631">
    <property type="entry name" value="RecX_HTH2"/>
    <property type="match status" value="1"/>
</dbReference>
<evidence type="ECO:0000256" key="4">
    <source>
        <dbReference type="ARBA" id="ARBA00022490"/>
    </source>
</evidence>
<evidence type="ECO:0000259" key="6">
    <source>
        <dbReference type="Pfam" id="PF02631"/>
    </source>
</evidence>
<gene>
    <name evidence="5" type="primary">recX</name>
    <name evidence="9" type="ORF">J0A69_05050</name>
</gene>
<sequence>MSVWRKNNTDPSVKKSWTLEEAKEKLSTFCAYQERCEWETRRKLYEKGIKDSNADELIQYLIDEKFIDEERFARSFARGKFNLKKWGRNRISMELKMRQINPENIRKGLSEIDPVAYYDMLQNHVEKQWERIKEPELYKKKFKVTQYLLSKGFEQDLIKEAIEELLNDQSQ</sequence>
<keyword evidence="10" id="KW-1185">Reference proteome</keyword>
<dbReference type="Proteomes" id="UP000664480">
    <property type="component" value="Unassembled WGS sequence"/>
</dbReference>
<evidence type="ECO:0000313" key="9">
    <source>
        <dbReference type="EMBL" id="MBN7814783.1"/>
    </source>
</evidence>
<feature type="domain" description="RecX first three-helical" evidence="8">
    <location>
        <begin position="22"/>
        <end position="61"/>
    </location>
</feature>
<evidence type="ECO:0000313" key="10">
    <source>
        <dbReference type="Proteomes" id="UP000664480"/>
    </source>
</evidence>
<protein>
    <recommendedName>
        <fullName evidence="3 5">Regulatory protein RecX</fullName>
    </recommendedName>
</protein>
<dbReference type="HAMAP" id="MF_01114">
    <property type="entry name" value="RecX"/>
    <property type="match status" value="1"/>
</dbReference>
<evidence type="ECO:0000256" key="3">
    <source>
        <dbReference type="ARBA" id="ARBA00018111"/>
    </source>
</evidence>
<comment type="similarity">
    <text evidence="2 5">Belongs to the RecX family.</text>
</comment>
<dbReference type="InterPro" id="IPR036388">
    <property type="entry name" value="WH-like_DNA-bd_sf"/>
</dbReference>
<dbReference type="PANTHER" id="PTHR33602:SF1">
    <property type="entry name" value="REGULATORY PROTEIN RECX FAMILY PROTEIN"/>
    <property type="match status" value="1"/>
</dbReference>
<dbReference type="Pfam" id="PF21982">
    <property type="entry name" value="RecX_HTH1"/>
    <property type="match status" value="1"/>
</dbReference>
<dbReference type="InterPro" id="IPR053925">
    <property type="entry name" value="RecX_HTH_3rd"/>
</dbReference>
<accession>A0ABS3CCD9</accession>